<dbReference type="EMBL" id="OZ019902">
    <property type="protein sequence ID" value="CAK9194186.1"/>
    <property type="molecule type" value="Genomic_DNA"/>
</dbReference>
<name>A0ABP0TE13_9BRYO</name>
<proteinExistence type="predicted"/>
<evidence type="ECO:0000259" key="2">
    <source>
        <dbReference type="Pfam" id="PF00234"/>
    </source>
</evidence>
<sequence>MAGKKSFVDVLGVCLVVMLVAIMAASPQQVAHAQQQQPPCTPESLRDCLNALEGADPDIYCCNEVRALNTECLCTLYAEYGGGQSQNQGTVQRAKEIATYCDPQRRGGFNCA</sequence>
<feature type="signal peptide" evidence="1">
    <location>
        <begin position="1"/>
        <end position="33"/>
    </location>
</feature>
<gene>
    <name evidence="3" type="ORF">CSSPTR1EN2_LOCUS2400</name>
</gene>
<dbReference type="Proteomes" id="UP001497512">
    <property type="component" value="Chromosome 10"/>
</dbReference>
<accession>A0ABP0TE13</accession>
<keyword evidence="4" id="KW-1185">Reference proteome</keyword>
<protein>
    <recommendedName>
        <fullName evidence="2">Bifunctional inhibitor/plant lipid transfer protein/seed storage helical domain-containing protein</fullName>
    </recommendedName>
</protein>
<evidence type="ECO:0000313" key="3">
    <source>
        <dbReference type="EMBL" id="CAK9194186.1"/>
    </source>
</evidence>
<dbReference type="InterPro" id="IPR016140">
    <property type="entry name" value="Bifunc_inhib/LTP/seed_store"/>
</dbReference>
<feature type="chain" id="PRO_5046768554" description="Bifunctional inhibitor/plant lipid transfer protein/seed storage helical domain-containing protein" evidence="1">
    <location>
        <begin position="34"/>
        <end position="112"/>
    </location>
</feature>
<dbReference type="SUPFAM" id="SSF47699">
    <property type="entry name" value="Bifunctional inhibitor/lipid-transfer protein/seed storage 2S albumin"/>
    <property type="match status" value="1"/>
</dbReference>
<feature type="domain" description="Bifunctional inhibitor/plant lipid transfer protein/seed storage helical" evidence="2">
    <location>
        <begin position="40"/>
        <end position="111"/>
    </location>
</feature>
<dbReference type="Gene3D" id="1.10.110.10">
    <property type="entry name" value="Plant lipid-transfer and hydrophobic proteins"/>
    <property type="match status" value="1"/>
</dbReference>
<dbReference type="InterPro" id="IPR036312">
    <property type="entry name" value="Bifun_inhib/LTP/seed_sf"/>
</dbReference>
<evidence type="ECO:0000256" key="1">
    <source>
        <dbReference type="SAM" id="SignalP"/>
    </source>
</evidence>
<keyword evidence="1" id="KW-0732">Signal</keyword>
<reference evidence="3" key="1">
    <citation type="submission" date="2024-02" db="EMBL/GenBank/DDBJ databases">
        <authorList>
            <consortium name="ELIXIR-Norway"/>
            <consortium name="Elixir Norway"/>
        </authorList>
    </citation>
    <scope>NUCLEOTIDE SEQUENCE</scope>
</reference>
<organism evidence="3 4">
    <name type="scientific">Sphagnum troendelagicum</name>
    <dbReference type="NCBI Taxonomy" id="128251"/>
    <lineage>
        <taxon>Eukaryota</taxon>
        <taxon>Viridiplantae</taxon>
        <taxon>Streptophyta</taxon>
        <taxon>Embryophyta</taxon>
        <taxon>Bryophyta</taxon>
        <taxon>Sphagnophytina</taxon>
        <taxon>Sphagnopsida</taxon>
        <taxon>Sphagnales</taxon>
        <taxon>Sphagnaceae</taxon>
        <taxon>Sphagnum</taxon>
    </lineage>
</organism>
<dbReference type="Pfam" id="PF00234">
    <property type="entry name" value="Tryp_alpha_amyl"/>
    <property type="match status" value="1"/>
</dbReference>
<evidence type="ECO:0000313" key="4">
    <source>
        <dbReference type="Proteomes" id="UP001497512"/>
    </source>
</evidence>